<gene>
    <name evidence="2" type="ORF">Rain11_2035</name>
</gene>
<feature type="transmembrane region" description="Helical" evidence="1">
    <location>
        <begin position="439"/>
        <end position="458"/>
    </location>
</feature>
<feature type="transmembrane region" description="Helical" evidence="1">
    <location>
        <begin position="246"/>
        <end position="265"/>
    </location>
</feature>
<feature type="transmembrane region" description="Helical" evidence="1">
    <location>
        <begin position="465"/>
        <end position="482"/>
    </location>
</feature>
<feature type="transmembrane region" description="Helical" evidence="1">
    <location>
        <begin position="124"/>
        <end position="144"/>
    </location>
</feature>
<keyword evidence="1" id="KW-0472">Membrane</keyword>
<dbReference type="OrthoDB" id="1489163at2"/>
<comment type="caution">
    <text evidence="2">The sequence shown here is derived from an EMBL/GenBank/DDBJ whole genome shotgun (WGS) entry which is preliminary data.</text>
</comment>
<sequence>MRQLFFLKIFIFAVFSLLISWYLFREWLWFWQASYTEILSTYLQKHQRIFRHHLFAKHHFSPQTYEQAKIWLSIALCLILALQIIFWSSLKTILKHFQESIKELNRLYTLFKKDLNTLSKNQKWLLGFTLLAIAVHQVFMYQNIFLAMDEAFSWLFFASQGASVTLTHYPVPNNHLFYNLTTCFWNILVSDNILALRLTSLLSFWGLLVIVFAFFLRKSNFQVAYLTLLLAGLGFSQSVFSVQGRAYMFEALCIFIAFFALLMYLQNYHSLYLWLFGFACVFGFWAVPVFLYAMLSFYAFLLWQILRKKIPLGALYRFAGIGLLILACVYVAYVGVLAYSGKNALLGNENVAPKDYDSRWFFSYILPIALRESVWYVVSLPKYVSFIFFAVVSLLGSWIVWKKSPNYTHKQIWQFLVISMAVTFGVICLMRAFPFYRVWTYYAIFFAWAVAMVLSYFLPQIKIAGLYLIAVLIFAGSFFQFWREIQDFYDPKSYVHHQKIADEVKIMLKNNQNIYLSEEAFYVRFWVEYYGKKELLRSNPCRADVAVQEIPEPPPACQKPYKDVWFLRFYARE</sequence>
<feature type="transmembrane region" description="Helical" evidence="1">
    <location>
        <begin position="5"/>
        <end position="24"/>
    </location>
</feature>
<evidence type="ECO:0008006" key="4">
    <source>
        <dbReference type="Google" id="ProtNLM"/>
    </source>
</evidence>
<feature type="transmembrane region" description="Helical" evidence="1">
    <location>
        <begin position="70"/>
        <end position="90"/>
    </location>
</feature>
<protein>
    <recommendedName>
        <fullName evidence="4">Dolichyl-phosphate-mannose-protein mannosyltransferase</fullName>
    </recommendedName>
</protein>
<dbReference type="Proteomes" id="UP000233387">
    <property type="component" value="Unassembled WGS sequence"/>
</dbReference>
<keyword evidence="1" id="KW-0812">Transmembrane</keyword>
<name>A0A2N3IAQ1_9BACT</name>
<evidence type="ECO:0000256" key="1">
    <source>
        <dbReference type="SAM" id="Phobius"/>
    </source>
</evidence>
<feature type="transmembrane region" description="Helical" evidence="1">
    <location>
        <begin position="315"/>
        <end position="339"/>
    </location>
</feature>
<feature type="transmembrane region" description="Helical" evidence="1">
    <location>
        <begin position="272"/>
        <end position="295"/>
    </location>
</feature>
<feature type="transmembrane region" description="Helical" evidence="1">
    <location>
        <begin position="413"/>
        <end position="433"/>
    </location>
</feature>
<dbReference type="EMBL" id="NKXO01000034">
    <property type="protein sequence ID" value="PKQ67422.1"/>
    <property type="molecule type" value="Genomic_DNA"/>
</dbReference>
<keyword evidence="1" id="KW-1133">Transmembrane helix</keyword>
<dbReference type="RefSeq" id="WP_101359301.1">
    <property type="nucleotide sequence ID" value="NZ_NKXO01000034.1"/>
</dbReference>
<accession>A0A2N3IAQ1</accession>
<organism evidence="2 3">
    <name type="scientific">Raineya orbicola</name>
    <dbReference type="NCBI Taxonomy" id="2016530"/>
    <lineage>
        <taxon>Bacteria</taxon>
        <taxon>Pseudomonadati</taxon>
        <taxon>Bacteroidota</taxon>
        <taxon>Cytophagia</taxon>
        <taxon>Cytophagales</taxon>
        <taxon>Raineyaceae</taxon>
        <taxon>Raineya</taxon>
    </lineage>
</organism>
<evidence type="ECO:0000313" key="3">
    <source>
        <dbReference type="Proteomes" id="UP000233387"/>
    </source>
</evidence>
<reference evidence="2 3" key="1">
    <citation type="submission" date="2017-06" db="EMBL/GenBank/DDBJ databases">
        <title>Raineya orbicola gen. nov., sp. nov. a slightly thermophilic bacterium of the phylum Bacteroidetes and the description of Raineyaceae fam. nov.</title>
        <authorList>
            <person name="Albuquerque L."/>
            <person name="Polonia A.R.M."/>
            <person name="Barroso C."/>
            <person name="Froufe H.J.C."/>
            <person name="Lage O."/>
            <person name="Lobo-Da-Cunha A."/>
            <person name="Egas C."/>
            <person name="Da Costa M.S."/>
        </authorList>
    </citation>
    <scope>NUCLEOTIDE SEQUENCE [LARGE SCALE GENOMIC DNA]</scope>
    <source>
        <strain evidence="2 3">SPSPC-11</strain>
    </source>
</reference>
<feature type="transmembrane region" description="Helical" evidence="1">
    <location>
        <begin position="223"/>
        <end position="240"/>
    </location>
</feature>
<dbReference type="AlphaFoldDB" id="A0A2N3IAQ1"/>
<keyword evidence="3" id="KW-1185">Reference proteome</keyword>
<feature type="transmembrane region" description="Helical" evidence="1">
    <location>
        <begin position="360"/>
        <end position="377"/>
    </location>
</feature>
<proteinExistence type="predicted"/>
<feature type="transmembrane region" description="Helical" evidence="1">
    <location>
        <begin position="383"/>
        <end position="401"/>
    </location>
</feature>
<evidence type="ECO:0000313" key="2">
    <source>
        <dbReference type="EMBL" id="PKQ67422.1"/>
    </source>
</evidence>
<feature type="transmembrane region" description="Helical" evidence="1">
    <location>
        <begin position="194"/>
        <end position="216"/>
    </location>
</feature>